<comment type="pathway">
    <text evidence="2 12">Amino-acid biosynthesis; L-lysine biosynthesis via DAP pathway; (S)-tetrahydrodipicolinate from L-aspartate: step 3/4.</text>
</comment>
<evidence type="ECO:0000256" key="5">
    <source>
        <dbReference type="ARBA" id="ARBA00022490"/>
    </source>
</evidence>
<dbReference type="Gene3D" id="3.20.20.70">
    <property type="entry name" value="Aldolase class I"/>
    <property type="match status" value="1"/>
</dbReference>
<dbReference type="InterPro" id="IPR005263">
    <property type="entry name" value="DapA"/>
</dbReference>
<keyword evidence="10 12" id="KW-0704">Schiff base</keyword>
<dbReference type="AlphaFoldDB" id="A0A085Z6K0"/>
<proteinExistence type="inferred from homology"/>
<evidence type="ECO:0000256" key="6">
    <source>
        <dbReference type="ARBA" id="ARBA00022605"/>
    </source>
</evidence>
<dbReference type="SUPFAM" id="SSF51569">
    <property type="entry name" value="Aldolase"/>
    <property type="match status" value="1"/>
</dbReference>
<gene>
    <name evidence="12" type="primary">dapA</name>
    <name evidence="17" type="ORF">IX39_05190</name>
</gene>
<evidence type="ECO:0000256" key="7">
    <source>
        <dbReference type="ARBA" id="ARBA00022915"/>
    </source>
</evidence>
<evidence type="ECO:0000256" key="12">
    <source>
        <dbReference type="HAMAP-Rule" id="MF_00418"/>
    </source>
</evidence>
<evidence type="ECO:0000256" key="13">
    <source>
        <dbReference type="PIRNR" id="PIRNR001365"/>
    </source>
</evidence>
<evidence type="ECO:0000313" key="17">
    <source>
        <dbReference type="EMBL" id="KFF00064.1"/>
    </source>
</evidence>
<evidence type="ECO:0000256" key="3">
    <source>
        <dbReference type="ARBA" id="ARBA00007592"/>
    </source>
</evidence>
<comment type="catalytic activity">
    <reaction evidence="11 12">
        <text>L-aspartate 4-semialdehyde + pyruvate = (2S,4S)-4-hydroxy-2,3,4,5-tetrahydrodipicolinate + H2O + H(+)</text>
        <dbReference type="Rhea" id="RHEA:34171"/>
        <dbReference type="ChEBI" id="CHEBI:15361"/>
        <dbReference type="ChEBI" id="CHEBI:15377"/>
        <dbReference type="ChEBI" id="CHEBI:15378"/>
        <dbReference type="ChEBI" id="CHEBI:67139"/>
        <dbReference type="ChEBI" id="CHEBI:537519"/>
        <dbReference type="EC" id="4.3.3.7"/>
    </reaction>
</comment>
<evidence type="ECO:0000256" key="10">
    <source>
        <dbReference type="ARBA" id="ARBA00023270"/>
    </source>
</evidence>
<feature type="binding site" evidence="12 15">
    <location>
        <position position="47"/>
    </location>
    <ligand>
        <name>pyruvate</name>
        <dbReference type="ChEBI" id="CHEBI:15361"/>
    </ligand>
</feature>
<dbReference type="PRINTS" id="PR00146">
    <property type="entry name" value="DHPICSNTHASE"/>
</dbReference>
<dbReference type="RefSeq" id="WP_034674002.1">
    <property type="nucleotide sequence ID" value="NZ_FPAP01000002.1"/>
</dbReference>
<evidence type="ECO:0000256" key="9">
    <source>
        <dbReference type="ARBA" id="ARBA00023239"/>
    </source>
</evidence>
<feature type="site" description="Part of a proton relay during catalysis" evidence="12 16">
    <location>
        <position position="46"/>
    </location>
</feature>
<feature type="active site" description="Schiff-base intermediate with substrate" evidence="12 14">
    <location>
        <position position="163"/>
    </location>
</feature>
<keyword evidence="9 12" id="KW-0456">Lyase</keyword>
<dbReference type="NCBIfam" id="TIGR00674">
    <property type="entry name" value="dapA"/>
    <property type="match status" value="1"/>
</dbReference>
<keyword evidence="5 12" id="KW-0963">Cytoplasm</keyword>
<keyword evidence="7 12" id="KW-0220">Diaminopimelate biosynthesis</keyword>
<evidence type="ECO:0000256" key="8">
    <source>
        <dbReference type="ARBA" id="ARBA00023154"/>
    </source>
</evidence>
<dbReference type="GO" id="GO:0019877">
    <property type="term" value="P:diaminopimelate biosynthetic process"/>
    <property type="evidence" value="ECO:0007669"/>
    <property type="project" value="UniProtKB-UniRule"/>
</dbReference>
<feature type="site" description="Part of a proton relay during catalysis" evidence="12 16">
    <location>
        <position position="109"/>
    </location>
</feature>
<dbReference type="Pfam" id="PF00701">
    <property type="entry name" value="DHDPS"/>
    <property type="match status" value="1"/>
</dbReference>
<dbReference type="CDD" id="cd00950">
    <property type="entry name" value="DHDPS"/>
    <property type="match status" value="1"/>
</dbReference>
<evidence type="ECO:0000313" key="18">
    <source>
        <dbReference type="Proteomes" id="UP000028713"/>
    </source>
</evidence>
<evidence type="ECO:0000256" key="2">
    <source>
        <dbReference type="ARBA" id="ARBA00005120"/>
    </source>
</evidence>
<keyword evidence="18" id="KW-1185">Reference proteome</keyword>
<dbReference type="EC" id="4.3.3.7" evidence="4 12"/>
<sequence>MSILKGVGVALVTPFNEDLSVDFDSLTKLVEYNIENGTNYLVVLGTTAEAATLSAEEKKQVVDHIIKVNSKRLPLVLGIGGNNTLEVKKQIEETDLSDFTAVLSVSPYYNKPNQEGLYQHYKALASTGKNIIIYNVPSRTGQNLEAETTLRLANEFPNLFLIKEAAPNILQYFDILRKKPEGFNLVSGDDEFTLPVTLAGGAGVISVIAQGYPKEFSAMVQLAFDKKVDEAYEIHNKLVEITRLIFAEGNPCGIKAVLAEKGIVKNYLRLPLVPASEGLYAKIKAEMAKI</sequence>
<dbReference type="Proteomes" id="UP000028713">
    <property type="component" value="Unassembled WGS sequence"/>
</dbReference>
<dbReference type="eggNOG" id="COG0329">
    <property type="taxonomic scope" value="Bacteria"/>
</dbReference>
<keyword evidence="6 12" id="KW-0028">Amino-acid biosynthesis</keyword>
<organism evidence="17 18">
    <name type="scientific">Chryseobacterium formosense</name>
    <dbReference type="NCBI Taxonomy" id="236814"/>
    <lineage>
        <taxon>Bacteria</taxon>
        <taxon>Pseudomonadati</taxon>
        <taxon>Bacteroidota</taxon>
        <taxon>Flavobacteriia</taxon>
        <taxon>Flavobacteriales</taxon>
        <taxon>Weeksellaceae</taxon>
        <taxon>Chryseobacterium group</taxon>
        <taxon>Chryseobacterium</taxon>
    </lineage>
</organism>
<dbReference type="PANTHER" id="PTHR12128">
    <property type="entry name" value="DIHYDRODIPICOLINATE SYNTHASE"/>
    <property type="match status" value="1"/>
</dbReference>
<name>A0A085Z6K0_9FLAO</name>
<protein>
    <recommendedName>
        <fullName evidence="4 12">4-hydroxy-tetrahydrodipicolinate synthase</fullName>
        <shortName evidence="12">HTPA synthase</shortName>
        <ecNumber evidence="4 12">4.3.3.7</ecNumber>
    </recommendedName>
</protein>
<feature type="site" description="L-lysine inhibitor binding; via carbonyl oxygen" evidence="16">
    <location>
        <position position="51"/>
    </location>
</feature>
<comment type="subcellular location">
    <subcellularLocation>
        <location evidence="12">Cytoplasm</location>
    </subcellularLocation>
</comment>
<feature type="active site" description="Proton donor/acceptor" evidence="12 14">
    <location>
        <position position="134"/>
    </location>
</feature>
<feature type="site" description="L-lysine inhibitor binding" evidence="16">
    <location>
        <position position="108"/>
    </location>
</feature>
<comment type="caution">
    <text evidence="12">Was originally thought to be a dihydrodipicolinate synthase (DHDPS), catalyzing the condensation of (S)-aspartate-beta-semialdehyde [(S)-ASA] and pyruvate to dihydrodipicolinate (DHDP). However, it was shown in E.coli that the product of the enzymatic reaction is not dihydrodipicolinate but in fact (4S)-4-hydroxy-2,3,4,5-tetrahydro-(2S)-dipicolinic acid (HTPA), and that the consecutive dehydration reaction leading to DHDP is not spontaneous but catalyzed by DapB.</text>
</comment>
<comment type="similarity">
    <text evidence="3 12 13">Belongs to the DapA family.</text>
</comment>
<comment type="function">
    <text evidence="1 12">Catalyzes the condensation of (S)-aspartate-beta-semialdehyde [(S)-ASA] and pyruvate to 4-hydroxy-tetrahydrodipicolinate (HTPA).</text>
</comment>
<feature type="site" description="L-lysine inhibitor binding" evidence="16">
    <location>
        <position position="82"/>
    </location>
</feature>
<evidence type="ECO:0000256" key="15">
    <source>
        <dbReference type="PIRSR" id="PIRSR001365-2"/>
    </source>
</evidence>
<dbReference type="InterPro" id="IPR013785">
    <property type="entry name" value="Aldolase_TIM"/>
</dbReference>
<dbReference type="PIRSF" id="PIRSF001365">
    <property type="entry name" value="DHDPS"/>
    <property type="match status" value="1"/>
</dbReference>
<feature type="binding site" evidence="12 15">
    <location>
        <position position="205"/>
    </location>
    <ligand>
        <name>pyruvate</name>
        <dbReference type="ChEBI" id="CHEBI:15361"/>
    </ligand>
</feature>
<evidence type="ECO:0000256" key="4">
    <source>
        <dbReference type="ARBA" id="ARBA00012086"/>
    </source>
</evidence>
<dbReference type="InterPro" id="IPR002220">
    <property type="entry name" value="DapA-like"/>
</dbReference>
<dbReference type="PANTHER" id="PTHR12128:SF66">
    <property type="entry name" value="4-HYDROXY-2-OXOGLUTARATE ALDOLASE, MITOCHONDRIAL"/>
    <property type="match status" value="1"/>
</dbReference>
<dbReference type="SMART" id="SM01130">
    <property type="entry name" value="DHDPS"/>
    <property type="match status" value="1"/>
</dbReference>
<dbReference type="UniPathway" id="UPA00034">
    <property type="reaction ID" value="UER00017"/>
</dbReference>
<evidence type="ECO:0000256" key="1">
    <source>
        <dbReference type="ARBA" id="ARBA00003294"/>
    </source>
</evidence>
<keyword evidence="8 12" id="KW-0457">Lysine biosynthesis</keyword>
<dbReference type="STRING" id="236814.IX39_05190"/>
<feature type="site" description="L-lysine inhibitor binding" evidence="16">
    <location>
        <position position="86"/>
    </location>
</feature>
<evidence type="ECO:0000256" key="11">
    <source>
        <dbReference type="ARBA" id="ARBA00047836"/>
    </source>
</evidence>
<dbReference type="EMBL" id="JPRP01000001">
    <property type="protein sequence ID" value="KFF00064.1"/>
    <property type="molecule type" value="Genomic_DNA"/>
</dbReference>
<dbReference type="OrthoDB" id="9782828at2"/>
<dbReference type="GO" id="GO:0009089">
    <property type="term" value="P:lysine biosynthetic process via diaminopimelate"/>
    <property type="evidence" value="ECO:0007669"/>
    <property type="project" value="UniProtKB-UniRule"/>
</dbReference>
<evidence type="ECO:0000256" key="14">
    <source>
        <dbReference type="PIRSR" id="PIRSR001365-1"/>
    </source>
</evidence>
<reference evidence="17 18" key="1">
    <citation type="submission" date="2014-07" db="EMBL/GenBank/DDBJ databases">
        <title>Genome of Chryseobacterium formosense LMG 24722.</title>
        <authorList>
            <person name="Pipes S.E."/>
            <person name="Stropko S.J."/>
            <person name="Newman J.D."/>
        </authorList>
    </citation>
    <scope>NUCLEOTIDE SEQUENCE [LARGE SCALE GENOMIC DNA]</scope>
    <source>
        <strain evidence="17 18">LMG 24722</strain>
    </source>
</reference>
<comment type="caution">
    <text evidence="17">The sequence shown here is derived from an EMBL/GenBank/DDBJ whole genome shotgun (WGS) entry which is preliminary data.</text>
</comment>
<evidence type="ECO:0000256" key="16">
    <source>
        <dbReference type="PIRSR" id="PIRSR001365-3"/>
    </source>
</evidence>
<dbReference type="HAMAP" id="MF_00418">
    <property type="entry name" value="DapA"/>
    <property type="match status" value="1"/>
</dbReference>
<comment type="subunit">
    <text evidence="12">Homotetramer; dimer of dimers.</text>
</comment>
<dbReference type="GO" id="GO:0008840">
    <property type="term" value="F:4-hydroxy-tetrahydrodipicolinate synthase activity"/>
    <property type="evidence" value="ECO:0007669"/>
    <property type="project" value="UniProtKB-UniRule"/>
</dbReference>
<accession>A0A085Z6K0</accession>
<dbReference type="GO" id="GO:0005829">
    <property type="term" value="C:cytosol"/>
    <property type="evidence" value="ECO:0007669"/>
    <property type="project" value="TreeGrafter"/>
</dbReference>